<gene>
    <name evidence="2" type="ORF">PBS001_LOCUS2891</name>
</gene>
<feature type="transmembrane region" description="Helical" evidence="1">
    <location>
        <begin position="65"/>
        <end position="90"/>
    </location>
</feature>
<evidence type="ECO:0000313" key="3">
    <source>
        <dbReference type="Proteomes" id="UP001158986"/>
    </source>
</evidence>
<keyword evidence="1" id="KW-0472">Membrane</keyword>
<keyword evidence="3" id="KW-1185">Reference proteome</keyword>
<dbReference type="Proteomes" id="UP001158986">
    <property type="component" value="Unassembled WGS sequence"/>
</dbReference>
<keyword evidence="1" id="KW-0812">Transmembrane</keyword>
<organism evidence="2 3">
    <name type="scientific">Peronospora belbahrii</name>
    <dbReference type="NCBI Taxonomy" id="622444"/>
    <lineage>
        <taxon>Eukaryota</taxon>
        <taxon>Sar</taxon>
        <taxon>Stramenopiles</taxon>
        <taxon>Oomycota</taxon>
        <taxon>Peronosporomycetes</taxon>
        <taxon>Peronosporales</taxon>
        <taxon>Peronosporaceae</taxon>
        <taxon>Peronospora</taxon>
    </lineage>
</organism>
<feature type="transmembrane region" description="Helical" evidence="1">
    <location>
        <begin position="25"/>
        <end position="45"/>
    </location>
</feature>
<dbReference type="EMBL" id="CAKLCB010000158">
    <property type="protein sequence ID" value="CAH0516211.1"/>
    <property type="molecule type" value="Genomic_DNA"/>
</dbReference>
<evidence type="ECO:0000313" key="2">
    <source>
        <dbReference type="EMBL" id="CAH0516211.1"/>
    </source>
</evidence>
<sequence>MASVSQLLTDTILRSQVSKREKKQTCLLCLLYILVCKMFGCWKILEGLYQLCRKRGRNNTGNVPIYASSFLYPFVASLQILTGKIAIIYFSQVEKNQKMDEIFDRNRSNLRFPQSKRVCHGPSILLLNDVSTVAMPPSLQKPPLPPLKDFTGSKPPLVSPGPCTALNNSSHKFAELRSKYLDDITMVIQELKAVLTYGPGSACPDSPVPPSVVLKLVRTVQTLEKLRALLLMNPARLRRVSCAQMETVEQQIRMNLLPIATLFRSFDHERQSDKHQQDAVPAIQDSAVKMEQDWSQQCDTNSPCSPSEVSATPMPQYDWRFLSMALSLQL</sequence>
<reference evidence="2 3" key="1">
    <citation type="submission" date="2021-11" db="EMBL/GenBank/DDBJ databases">
        <authorList>
            <person name="Islam A."/>
            <person name="Islam S."/>
            <person name="Flora M.S."/>
            <person name="Rahman M."/>
            <person name="Ziaur R.M."/>
            <person name="Epstein J.H."/>
            <person name="Hassan M."/>
            <person name="Klassen M."/>
            <person name="Woodard K."/>
            <person name="Webb A."/>
            <person name="Webby R.J."/>
            <person name="El Zowalaty M.E."/>
        </authorList>
    </citation>
    <scope>NUCLEOTIDE SEQUENCE [LARGE SCALE GENOMIC DNA]</scope>
    <source>
        <strain evidence="2">Pbs1</strain>
    </source>
</reference>
<keyword evidence="1" id="KW-1133">Transmembrane helix</keyword>
<name>A0ABN8CVD3_9STRA</name>
<evidence type="ECO:0000256" key="1">
    <source>
        <dbReference type="SAM" id="Phobius"/>
    </source>
</evidence>
<protein>
    <submittedName>
        <fullName evidence="2">Uncharacterized protein</fullName>
    </submittedName>
</protein>
<comment type="caution">
    <text evidence="2">The sequence shown here is derived from an EMBL/GenBank/DDBJ whole genome shotgun (WGS) entry which is preliminary data.</text>
</comment>
<accession>A0ABN8CVD3</accession>
<proteinExistence type="predicted"/>